<dbReference type="PANTHER" id="PTHR39608:SF2">
    <property type="entry name" value="MARVEL DOMAIN-CONTAINING PROTEIN"/>
    <property type="match status" value="1"/>
</dbReference>
<dbReference type="AlphaFoldDB" id="A0A292PVK5"/>
<keyword evidence="2 5" id="KW-0812">Transmembrane</keyword>
<organism evidence="7 8">
    <name type="scientific">Tuber aestivum</name>
    <name type="common">summer truffle</name>
    <dbReference type="NCBI Taxonomy" id="59557"/>
    <lineage>
        <taxon>Eukaryota</taxon>
        <taxon>Fungi</taxon>
        <taxon>Dikarya</taxon>
        <taxon>Ascomycota</taxon>
        <taxon>Pezizomycotina</taxon>
        <taxon>Pezizomycetes</taxon>
        <taxon>Pezizales</taxon>
        <taxon>Tuberaceae</taxon>
        <taxon>Tuber</taxon>
    </lineage>
</organism>
<dbReference type="GO" id="GO:0016020">
    <property type="term" value="C:membrane"/>
    <property type="evidence" value="ECO:0007669"/>
    <property type="project" value="UniProtKB-SubCell"/>
</dbReference>
<sequence length="218" mass="23494">MAFRKQPPQWPKGWLITLRLIQLISAVVVVGITGFFTYHLMREDLGIPRELVVLDVIGSITMLNVLVSFILLCCRSLPTMLVLIPDILISILWAFVFGYLARALGSTTVTECSSENFGDYTVVCHLYKVLLAFSALGWIMHVASFWLAYSVRRKSRHEYTPAGDGAGIGLMGMGGNSGYKPVGGGGSEAGKVSTAYKPEAGGSSYSSGGMGTNLFLGL</sequence>
<evidence type="ECO:0000313" key="7">
    <source>
        <dbReference type="EMBL" id="CUS11566.1"/>
    </source>
</evidence>
<keyword evidence="3 5" id="KW-1133">Transmembrane helix</keyword>
<name>A0A292PVK5_9PEZI</name>
<feature type="transmembrane region" description="Helical" evidence="5">
    <location>
        <begin position="129"/>
        <end position="149"/>
    </location>
</feature>
<keyword evidence="4 5" id="KW-0472">Membrane</keyword>
<evidence type="ECO:0000256" key="5">
    <source>
        <dbReference type="SAM" id="Phobius"/>
    </source>
</evidence>
<proteinExistence type="predicted"/>
<feature type="transmembrane region" description="Helical" evidence="5">
    <location>
        <begin position="81"/>
        <end position="101"/>
    </location>
</feature>
<comment type="subcellular location">
    <subcellularLocation>
        <location evidence="1">Membrane</location>
        <topology evidence="1">Multi-pass membrane protein</topology>
    </subcellularLocation>
</comment>
<evidence type="ECO:0000256" key="2">
    <source>
        <dbReference type="ARBA" id="ARBA00022692"/>
    </source>
</evidence>
<evidence type="ECO:0000259" key="6">
    <source>
        <dbReference type="Pfam" id="PF01284"/>
    </source>
</evidence>
<dbReference type="Pfam" id="PF01284">
    <property type="entry name" value="MARVEL"/>
    <property type="match status" value="1"/>
</dbReference>
<dbReference type="Proteomes" id="UP001412239">
    <property type="component" value="Unassembled WGS sequence"/>
</dbReference>
<feature type="transmembrane region" description="Helical" evidence="5">
    <location>
        <begin position="52"/>
        <end position="74"/>
    </location>
</feature>
<dbReference type="InterPro" id="IPR008253">
    <property type="entry name" value="Marvel"/>
</dbReference>
<evidence type="ECO:0000256" key="1">
    <source>
        <dbReference type="ARBA" id="ARBA00004141"/>
    </source>
</evidence>
<evidence type="ECO:0000256" key="4">
    <source>
        <dbReference type="ARBA" id="ARBA00023136"/>
    </source>
</evidence>
<dbReference type="EMBL" id="LN891018">
    <property type="protein sequence ID" value="CUS11566.1"/>
    <property type="molecule type" value="Genomic_DNA"/>
</dbReference>
<accession>A0A292PVK5</accession>
<feature type="domain" description="MARVEL" evidence="6">
    <location>
        <begin position="16"/>
        <end position="147"/>
    </location>
</feature>
<protein>
    <recommendedName>
        <fullName evidence="6">MARVEL domain-containing protein</fullName>
    </recommendedName>
</protein>
<reference evidence="7" key="1">
    <citation type="submission" date="2015-10" db="EMBL/GenBank/DDBJ databases">
        <authorList>
            <person name="Regsiter A."/>
            <person name="william w."/>
        </authorList>
    </citation>
    <scope>NUCLEOTIDE SEQUENCE</scope>
    <source>
        <strain evidence="7">Montdore</strain>
    </source>
</reference>
<gene>
    <name evidence="7" type="ORF">GSTUAT00004360001</name>
</gene>
<dbReference type="PANTHER" id="PTHR39608">
    <property type="entry name" value="INTEGRAL MEMBRANE PROTEIN (AFU_ORTHOLOGUE AFUA_5G08640)"/>
    <property type="match status" value="1"/>
</dbReference>
<evidence type="ECO:0000313" key="8">
    <source>
        <dbReference type="Proteomes" id="UP001412239"/>
    </source>
</evidence>
<evidence type="ECO:0000256" key="3">
    <source>
        <dbReference type="ARBA" id="ARBA00022989"/>
    </source>
</evidence>
<keyword evidence="8" id="KW-1185">Reference proteome</keyword>
<feature type="transmembrane region" description="Helical" evidence="5">
    <location>
        <begin position="20"/>
        <end position="40"/>
    </location>
</feature>